<feature type="transmembrane region" description="Helical" evidence="1">
    <location>
        <begin position="37"/>
        <end position="60"/>
    </location>
</feature>
<accession>A0A931GXV4</accession>
<name>A0A931GXV4_9BACT</name>
<evidence type="ECO:0000256" key="1">
    <source>
        <dbReference type="SAM" id="Phobius"/>
    </source>
</evidence>
<evidence type="ECO:0000313" key="3">
    <source>
        <dbReference type="Proteomes" id="UP000628448"/>
    </source>
</evidence>
<keyword evidence="1" id="KW-0472">Membrane</keyword>
<dbReference type="Proteomes" id="UP000628448">
    <property type="component" value="Unassembled WGS sequence"/>
</dbReference>
<dbReference type="EMBL" id="JADWYR010000001">
    <property type="protein sequence ID" value="MBG9376694.1"/>
    <property type="molecule type" value="Genomic_DNA"/>
</dbReference>
<feature type="transmembrane region" description="Helical" evidence="1">
    <location>
        <begin position="69"/>
        <end position="91"/>
    </location>
</feature>
<gene>
    <name evidence="2" type="ORF">I5907_10635</name>
</gene>
<evidence type="ECO:0000313" key="2">
    <source>
        <dbReference type="EMBL" id="MBG9376694.1"/>
    </source>
</evidence>
<protein>
    <submittedName>
        <fullName evidence="2">Uncharacterized protein</fullName>
    </submittedName>
</protein>
<keyword evidence="1" id="KW-1133">Transmembrane helix</keyword>
<dbReference type="AlphaFoldDB" id="A0A931GXV4"/>
<dbReference type="RefSeq" id="WP_196990695.1">
    <property type="nucleotide sequence ID" value="NZ_JADWYR010000001.1"/>
</dbReference>
<keyword evidence="3" id="KW-1185">Reference proteome</keyword>
<feature type="transmembrane region" description="Helical" evidence="1">
    <location>
        <begin position="7"/>
        <end position="25"/>
    </location>
</feature>
<proteinExistence type="predicted"/>
<reference evidence="2" key="1">
    <citation type="submission" date="2020-11" db="EMBL/GenBank/DDBJ databases">
        <title>Bacterial whole genome sequence for Panacibacter sp. DH6.</title>
        <authorList>
            <person name="Le V."/>
            <person name="Ko S."/>
            <person name="Ahn C.-Y."/>
            <person name="Oh H.-M."/>
        </authorList>
    </citation>
    <scope>NUCLEOTIDE SEQUENCE</scope>
    <source>
        <strain evidence="2">DH6</strain>
    </source>
</reference>
<organism evidence="2 3">
    <name type="scientific">Panacibacter microcysteis</name>
    <dbReference type="NCBI Taxonomy" id="2793269"/>
    <lineage>
        <taxon>Bacteria</taxon>
        <taxon>Pseudomonadati</taxon>
        <taxon>Bacteroidota</taxon>
        <taxon>Chitinophagia</taxon>
        <taxon>Chitinophagales</taxon>
        <taxon>Chitinophagaceae</taxon>
        <taxon>Panacibacter</taxon>
    </lineage>
</organism>
<sequence length="92" mass="9467">MGLSSKFLLINIAIAIVITVIIMFANGANFSNAADFAISFGIICLILGILNLLAGILFLLSGNRVWRSVFLINAAILLVLSGISCGGGGVLG</sequence>
<comment type="caution">
    <text evidence="2">The sequence shown here is derived from an EMBL/GenBank/DDBJ whole genome shotgun (WGS) entry which is preliminary data.</text>
</comment>
<keyword evidence="1" id="KW-0812">Transmembrane</keyword>